<dbReference type="GO" id="GO:0005634">
    <property type="term" value="C:nucleus"/>
    <property type="evidence" value="ECO:0007669"/>
    <property type="project" value="UniProtKB-SubCell"/>
</dbReference>
<feature type="region of interest" description="Disordered" evidence="7">
    <location>
        <begin position="234"/>
        <end position="285"/>
    </location>
</feature>
<feature type="compositionally biased region" description="Low complexity" evidence="7">
    <location>
        <begin position="508"/>
        <end position="542"/>
    </location>
</feature>
<dbReference type="PANTHER" id="PTHR11945:SF534">
    <property type="entry name" value="MYOCYTE-SPECIFIC ENHANCER FACTOR 2"/>
    <property type="match status" value="1"/>
</dbReference>
<dbReference type="Gene3D" id="3.40.1810.10">
    <property type="entry name" value="Transcription factor, MADS-box"/>
    <property type="match status" value="1"/>
</dbReference>
<dbReference type="PANTHER" id="PTHR11945">
    <property type="entry name" value="MADS BOX PROTEIN"/>
    <property type="match status" value="1"/>
</dbReference>
<feature type="compositionally biased region" description="Acidic residues" evidence="7">
    <location>
        <begin position="111"/>
        <end position="133"/>
    </location>
</feature>
<evidence type="ECO:0000259" key="8">
    <source>
        <dbReference type="PROSITE" id="PS50066"/>
    </source>
</evidence>
<feature type="compositionally biased region" description="Polar residues" evidence="7">
    <location>
        <begin position="543"/>
        <end position="556"/>
    </location>
</feature>
<comment type="subcellular location">
    <subcellularLocation>
        <location evidence="1">Nucleus</location>
    </subcellularLocation>
</comment>
<dbReference type="Pfam" id="PF00319">
    <property type="entry name" value="SRF-TF"/>
    <property type="match status" value="1"/>
</dbReference>
<feature type="domain" description="MADS-box" evidence="8">
    <location>
        <begin position="1"/>
        <end position="61"/>
    </location>
</feature>
<evidence type="ECO:0000256" key="6">
    <source>
        <dbReference type="ARBA" id="ARBA00025805"/>
    </source>
</evidence>
<feature type="compositionally biased region" description="Gly residues" evidence="7">
    <location>
        <begin position="270"/>
        <end position="280"/>
    </location>
</feature>
<feature type="compositionally biased region" description="Polar residues" evidence="7">
    <location>
        <begin position="605"/>
        <end position="629"/>
    </location>
</feature>
<organism evidence="9 10">
    <name type="scientific">Microbotryum silenes-dioicae</name>
    <dbReference type="NCBI Taxonomy" id="796604"/>
    <lineage>
        <taxon>Eukaryota</taxon>
        <taxon>Fungi</taxon>
        <taxon>Dikarya</taxon>
        <taxon>Basidiomycota</taxon>
        <taxon>Pucciniomycotina</taxon>
        <taxon>Microbotryomycetes</taxon>
        <taxon>Microbotryales</taxon>
        <taxon>Microbotryaceae</taxon>
        <taxon>Microbotryum</taxon>
    </lineage>
</organism>
<evidence type="ECO:0000313" key="9">
    <source>
        <dbReference type="EMBL" id="SGZ28288.1"/>
    </source>
</evidence>
<dbReference type="InterPro" id="IPR033896">
    <property type="entry name" value="MEF2-like_N"/>
</dbReference>
<dbReference type="SMART" id="SM00432">
    <property type="entry name" value="MADS"/>
    <property type="match status" value="1"/>
</dbReference>
<feature type="compositionally biased region" description="Basic and acidic residues" evidence="7">
    <location>
        <begin position="581"/>
        <end position="591"/>
    </location>
</feature>
<dbReference type="AlphaFoldDB" id="A0A2X0PN76"/>
<evidence type="ECO:0000256" key="3">
    <source>
        <dbReference type="ARBA" id="ARBA00023125"/>
    </source>
</evidence>
<feature type="compositionally biased region" description="Basic and acidic residues" evidence="7">
    <location>
        <begin position="153"/>
        <end position="177"/>
    </location>
</feature>
<dbReference type="GO" id="GO:0000981">
    <property type="term" value="F:DNA-binding transcription factor activity, RNA polymerase II-specific"/>
    <property type="evidence" value="ECO:0007669"/>
    <property type="project" value="TreeGrafter"/>
</dbReference>
<feature type="compositionally biased region" description="Low complexity" evidence="7">
    <location>
        <begin position="194"/>
        <end position="203"/>
    </location>
</feature>
<keyword evidence="5" id="KW-0539">Nucleus</keyword>
<accession>A0A2X0PN76</accession>
<protein>
    <submittedName>
        <fullName evidence="9">BQ5605_C027g10303 protein</fullName>
    </submittedName>
</protein>
<keyword evidence="2" id="KW-0805">Transcription regulation</keyword>
<proteinExistence type="inferred from homology"/>
<comment type="similarity">
    <text evidence="6">Belongs to the MEF2 family.</text>
</comment>
<feature type="compositionally biased region" description="Basic and acidic residues" evidence="7">
    <location>
        <begin position="630"/>
        <end position="649"/>
    </location>
</feature>
<evidence type="ECO:0000256" key="5">
    <source>
        <dbReference type="ARBA" id="ARBA00023242"/>
    </source>
</evidence>
<feature type="region of interest" description="Disordered" evidence="7">
    <location>
        <begin position="106"/>
        <end position="218"/>
    </location>
</feature>
<dbReference type="CDD" id="cd00265">
    <property type="entry name" value="MADS_MEF2_like"/>
    <property type="match status" value="1"/>
</dbReference>
<dbReference type="PROSITE" id="PS50066">
    <property type="entry name" value="MADS_BOX_2"/>
    <property type="match status" value="1"/>
</dbReference>
<dbReference type="GO" id="GO:0045944">
    <property type="term" value="P:positive regulation of transcription by RNA polymerase II"/>
    <property type="evidence" value="ECO:0007669"/>
    <property type="project" value="InterPro"/>
</dbReference>
<keyword evidence="3" id="KW-0238">DNA-binding</keyword>
<evidence type="ECO:0000256" key="4">
    <source>
        <dbReference type="ARBA" id="ARBA00023163"/>
    </source>
</evidence>
<keyword evidence="4" id="KW-0804">Transcription</keyword>
<dbReference type="Proteomes" id="UP000249464">
    <property type="component" value="Unassembled WGS sequence"/>
</dbReference>
<dbReference type="InterPro" id="IPR036879">
    <property type="entry name" value="TF_MADSbox_sf"/>
</dbReference>
<dbReference type="EMBL" id="FQNC01000089">
    <property type="protein sequence ID" value="SGZ28288.1"/>
    <property type="molecule type" value="Genomic_DNA"/>
</dbReference>
<dbReference type="GO" id="GO:0046983">
    <property type="term" value="F:protein dimerization activity"/>
    <property type="evidence" value="ECO:0007669"/>
    <property type="project" value="InterPro"/>
</dbReference>
<feature type="compositionally biased region" description="Polar residues" evidence="7">
    <location>
        <begin position="426"/>
        <end position="456"/>
    </location>
</feature>
<dbReference type="SUPFAM" id="SSF55455">
    <property type="entry name" value="SRF-like"/>
    <property type="match status" value="1"/>
</dbReference>
<gene>
    <name evidence="9" type="primary">BQ5605_C027g10303</name>
    <name evidence="9" type="ORF">BQ5605_C027G10303</name>
</gene>
<evidence type="ECO:0000256" key="2">
    <source>
        <dbReference type="ARBA" id="ARBA00023015"/>
    </source>
</evidence>
<feature type="region of interest" description="Disordered" evidence="7">
    <location>
        <begin position="361"/>
        <end position="655"/>
    </location>
</feature>
<dbReference type="PRINTS" id="PR00404">
    <property type="entry name" value="MADSDOMAIN"/>
</dbReference>
<evidence type="ECO:0000256" key="7">
    <source>
        <dbReference type="SAM" id="MobiDB-lite"/>
    </source>
</evidence>
<feature type="compositionally biased region" description="Low complexity" evidence="7">
    <location>
        <begin position="248"/>
        <end position="269"/>
    </location>
</feature>
<name>A0A2X0PN76_9BASI</name>
<keyword evidence="10" id="KW-1185">Reference proteome</keyword>
<feature type="compositionally biased region" description="Low complexity" evidence="7">
    <location>
        <begin position="361"/>
        <end position="386"/>
    </location>
</feature>
<feature type="compositionally biased region" description="Low complexity" evidence="7">
    <location>
        <begin position="313"/>
        <end position="322"/>
    </location>
</feature>
<dbReference type="STRING" id="796604.A0A2X0PN76"/>
<evidence type="ECO:0000256" key="1">
    <source>
        <dbReference type="ARBA" id="ARBA00004123"/>
    </source>
</evidence>
<evidence type="ECO:0000313" key="10">
    <source>
        <dbReference type="Proteomes" id="UP000249464"/>
    </source>
</evidence>
<sequence length="655" mass="68499">MGRRKISIAPIQDDRNRSVTFLKRKNGLFKKAYELGVLCNADVAVIVFNGANKLFEFHSGDIDQTLLRYAHYSGPAHEKRGPEYYGATHPGGLVTSALGDKIAHRNAGEPGAEEDEVDEEEEEVSLVDEDEDADARGAQIKQSAPGGSKIKRGGNEDGKGPKVERDDNQRSDPRSDTLEEEQPSFYNDREHASQQQQRFQSGQDPPSPQSLAASGNWPFHLGFPQPVFNNPYTSFPGFPQAPHPSFAGQSYPGGPPNSNGGWNSQMPSHPGGGPGQGGNPMGQNPFWAMQNLVQTYGASMSGGMPGGGPPGPLGHTNGNSSNGGPGGPPNGFSGDFAALQAAYGMGMMNNPGAGGPLPPFFGASPANGGGSSSALPSLALSSLGNPNGPPGGPPSSSGSTSSAPFPLYPGSARQAPSEVSPVPIHRSTSVTSLRRASPGPASTRTTELSRGQSFDGVSQGRGPPSRSNSLPKPHLNLNIPRLPGSTTSTPGIDSNPRGRALLIHEGQPSNSEPESIPPIQGSQLLSSLGDSSSSHHMLPSPSTFFASTDFNPSNPLDGSYDRNEDEDQSRDRNAGSSHSPNEAEAHEDDAPRSLNWSAAPKLSNDRTTSTLNSSEGNVSTTGNSAATSSKRTESESGHRLGVDMEGDGKKRVRVI</sequence>
<reference evidence="9 10" key="1">
    <citation type="submission" date="2016-11" db="EMBL/GenBank/DDBJ databases">
        <authorList>
            <person name="Jaros S."/>
            <person name="Januszkiewicz K."/>
            <person name="Wedrychowicz H."/>
        </authorList>
    </citation>
    <scope>NUCLEOTIDE SEQUENCE [LARGE SCALE GENOMIC DNA]</scope>
</reference>
<dbReference type="GO" id="GO:0000978">
    <property type="term" value="F:RNA polymerase II cis-regulatory region sequence-specific DNA binding"/>
    <property type="evidence" value="ECO:0007669"/>
    <property type="project" value="TreeGrafter"/>
</dbReference>
<dbReference type="InterPro" id="IPR002100">
    <property type="entry name" value="TF_MADSbox"/>
</dbReference>
<feature type="region of interest" description="Disordered" evidence="7">
    <location>
        <begin position="298"/>
        <end position="333"/>
    </location>
</feature>